<reference evidence="2" key="1">
    <citation type="submission" date="2017-02" db="EMBL/GenBank/DDBJ databases">
        <authorList>
            <person name="Varghese N."/>
            <person name="Submissions S."/>
        </authorList>
    </citation>
    <scope>NUCLEOTIDE SEQUENCE [LARGE SCALE GENOMIC DNA]</scope>
    <source>
        <strain evidence="2">DSM 18108</strain>
    </source>
</reference>
<evidence type="ECO:0000313" key="1">
    <source>
        <dbReference type="EMBL" id="SKC99021.1"/>
    </source>
</evidence>
<name>A0A1T5NEW4_9BACT</name>
<dbReference type="RefSeq" id="WP_143313514.1">
    <property type="nucleotide sequence ID" value="NZ_FUZZ01000001.1"/>
</dbReference>
<dbReference type="Proteomes" id="UP000190166">
    <property type="component" value="Unassembled WGS sequence"/>
</dbReference>
<keyword evidence="2" id="KW-1185">Reference proteome</keyword>
<sequence length="305" mass="35275">MGQRANYVIKNGDQLTIHYHHWRANTIASDLYFGEKPFLRYISECTVREELMDPIWMEGFVILDMAEKLLGFWAWELENETSVLRYYLSALKKKWPGWQIMHLANEMYDAEPLLGIDYVSQQPATKFECTDPADIINDPLGDYPNVLFIIRQNEKLFVAETNITLESIICYGKDIVALLETRPAISMPAEGQTRALDHLFIDVDNKQLIANASIFGIWKMMAHKWPEYTLKMGRMGYLAMLEEANIPTIGLEIPKEKVQEAFAHMTAPRETYDPTDLINHLTKEPGTKIEFINPHFFDKVSPRKP</sequence>
<dbReference type="AlphaFoldDB" id="A0A1T5NEW4"/>
<protein>
    <submittedName>
        <fullName evidence="1">Uncharacterized protein</fullName>
    </submittedName>
</protein>
<proteinExistence type="predicted"/>
<accession>A0A1T5NEW4</accession>
<gene>
    <name evidence="1" type="ORF">SAMN05660461_1338</name>
</gene>
<dbReference type="EMBL" id="FUZZ01000001">
    <property type="protein sequence ID" value="SKC99021.1"/>
    <property type="molecule type" value="Genomic_DNA"/>
</dbReference>
<organism evidence="1 2">
    <name type="scientific">Chitinophaga ginsengisegetis</name>
    <dbReference type="NCBI Taxonomy" id="393003"/>
    <lineage>
        <taxon>Bacteria</taxon>
        <taxon>Pseudomonadati</taxon>
        <taxon>Bacteroidota</taxon>
        <taxon>Chitinophagia</taxon>
        <taxon>Chitinophagales</taxon>
        <taxon>Chitinophagaceae</taxon>
        <taxon>Chitinophaga</taxon>
    </lineage>
</organism>
<evidence type="ECO:0000313" key="2">
    <source>
        <dbReference type="Proteomes" id="UP000190166"/>
    </source>
</evidence>